<dbReference type="Gene3D" id="2.40.160.20">
    <property type="match status" value="1"/>
</dbReference>
<proteinExistence type="predicted"/>
<organism evidence="1">
    <name type="scientific">sediment metagenome</name>
    <dbReference type="NCBI Taxonomy" id="749907"/>
    <lineage>
        <taxon>unclassified sequences</taxon>
        <taxon>metagenomes</taxon>
        <taxon>ecological metagenomes</taxon>
    </lineage>
</organism>
<gene>
    <name evidence="1" type="ORF">LDC_1285</name>
</gene>
<dbReference type="EMBL" id="ADZX01000424">
    <property type="protein sequence ID" value="EFK96681.1"/>
    <property type="molecule type" value="Genomic_DNA"/>
</dbReference>
<accession>D9PIC9</accession>
<dbReference type="AlphaFoldDB" id="D9PIC9"/>
<sequence length="161" mass="17872">MRLFRNPKGAVYAILAFVAVLLLLFSVKSRGEQTLEFEAGTAVLRGETPVVGLTIGCPECGPVNTSYEFGFDLAGDSHDYEDSPNSIGPRVMLVDGYKKFEAGLGFQWWNVETGYTCQFTFALMARYRATDRLAVQWRHSSSAGSCRPNVGRDLVTVAWRF</sequence>
<protein>
    <submittedName>
        <fullName evidence="1">Secreted protein</fullName>
    </submittedName>
</protein>
<reference evidence="1" key="2">
    <citation type="journal article" date="2011" name="Microb. Ecol.">
        <title>Taxonomic and Functional Metagenomic Profiling of the Microbial Community in the Anoxic Sediment of a Sub-saline Shallow Lake (Laguna de Carrizo, Central Spain).</title>
        <authorList>
            <person name="Ferrer M."/>
            <person name="Guazzaroni M.E."/>
            <person name="Richter M."/>
            <person name="Garcia-Salamanca A."/>
            <person name="Yarza P."/>
            <person name="Suarez-Suarez A."/>
            <person name="Solano J."/>
            <person name="Alcaide M."/>
            <person name="van Dillewijn P."/>
            <person name="Molina-Henares M.A."/>
            <person name="Lopez-Cortes N."/>
            <person name="Al-Ramahi Y."/>
            <person name="Guerrero C."/>
            <person name="Acosta A."/>
            <person name="de Eugenio L.I."/>
            <person name="Martinez V."/>
            <person name="Marques S."/>
            <person name="Rojo F."/>
            <person name="Santero E."/>
            <person name="Genilloud O."/>
            <person name="Perez-Perez J."/>
            <person name="Rossello-Mora R."/>
            <person name="Ramos J.L."/>
        </authorList>
    </citation>
    <scope>NUCLEOTIDE SEQUENCE</scope>
</reference>
<evidence type="ECO:0000313" key="1">
    <source>
        <dbReference type="EMBL" id="EFK96681.1"/>
    </source>
</evidence>
<reference evidence="1" key="1">
    <citation type="submission" date="2010-07" db="EMBL/GenBank/DDBJ databases">
        <authorList>
            <consortium name="CONSOLIDER consortium CSD2007-00005"/>
            <person name="Guazzaroni M.-E."/>
            <person name="Richter M."/>
            <person name="Garcia-Salamanca A."/>
            <person name="Yarza P."/>
            <person name="Ferrer M."/>
        </authorList>
    </citation>
    <scope>NUCLEOTIDE SEQUENCE</scope>
</reference>
<name>D9PIC9_9ZZZZ</name>
<comment type="caution">
    <text evidence="1">The sequence shown here is derived from an EMBL/GenBank/DDBJ whole genome shotgun (WGS) entry which is preliminary data.</text>
</comment>